<proteinExistence type="predicted"/>
<dbReference type="PANTHER" id="PTHR12558">
    <property type="entry name" value="CELL DIVISION CYCLE 16,23,27"/>
    <property type="match status" value="1"/>
</dbReference>
<dbReference type="Pfam" id="PF00515">
    <property type="entry name" value="TPR_1"/>
    <property type="match status" value="1"/>
</dbReference>
<dbReference type="SUPFAM" id="SSF48452">
    <property type="entry name" value="TPR-like"/>
    <property type="match status" value="1"/>
</dbReference>
<feature type="modified residue" description="4-aspartylphosphate" evidence="1">
    <location>
        <position position="48"/>
    </location>
</feature>
<evidence type="ECO:0000313" key="5">
    <source>
        <dbReference type="Proteomes" id="UP000291236"/>
    </source>
</evidence>
<dbReference type="EMBL" id="AP019368">
    <property type="protein sequence ID" value="BBH52438.1"/>
    <property type="molecule type" value="Genomic_DNA"/>
</dbReference>
<keyword evidence="2" id="KW-0802">TPR repeat</keyword>
<feature type="repeat" description="TPR" evidence="2">
    <location>
        <begin position="433"/>
        <end position="466"/>
    </location>
</feature>
<dbReference type="SUPFAM" id="SSF52172">
    <property type="entry name" value="CheY-like"/>
    <property type="match status" value="1"/>
</dbReference>
<dbReference type="Gene3D" id="3.40.50.2300">
    <property type="match status" value="1"/>
</dbReference>
<sequence length="498" mass="56884">MIDDQLNMRKAVNRILEKTGQFTVEDFPNARDAISFLKTHSVDIVITDIYMQQGDGFEVLAFIRNRTMQNDIPVLFFSGEATKEDIIRSVDLGVSDYILKPFETNDIIQKVITLIDKYKHPPEDIKTLRNAEKLYLNEKYQEAKNEFLKIINGGKLSAQLMCGLALAESKLGNVTKSLEYIKEAIKINSMYFPAYSTAADILLSLKRKTEAIPYLEKELKINAKQPHRRILLADLYLEQKKTESSDLALSHMKLALQDSPSDEIVLLKYADIMKIMGNFEKSVHYCMKARRQNPSSTKSIMQLANMYISEGKEIKAVGLFTDLINKNSNQYDIYLCRSKIYEKMEDFEKAMSDLNKIPTTNHHLRVEVLKAKGRVFAKMNKLPDAIAACEEVASMEPTADNLARVGLLFIRMKNYRSALGWYEQSTIMEPNHSKYIYNLGCCYEALRDKAKAIQCYELSLKLDPQARETQVALARMKGKALPSNLNNQKNSKFPQKAS</sequence>
<dbReference type="PANTHER" id="PTHR12558:SF13">
    <property type="entry name" value="CELL DIVISION CYCLE PROTEIN 27 HOMOLOG"/>
    <property type="match status" value="1"/>
</dbReference>
<dbReference type="InterPro" id="IPR011990">
    <property type="entry name" value="TPR-like_helical_dom_sf"/>
</dbReference>
<gene>
    <name evidence="4" type="ORF">JCM31447_08790</name>
</gene>
<dbReference type="GO" id="GO:0000160">
    <property type="term" value="P:phosphorelay signal transduction system"/>
    <property type="evidence" value="ECO:0007669"/>
    <property type="project" value="InterPro"/>
</dbReference>
<evidence type="ECO:0000313" key="4">
    <source>
        <dbReference type="EMBL" id="BBH52438.1"/>
    </source>
</evidence>
<dbReference type="SMART" id="SM00028">
    <property type="entry name" value="TPR"/>
    <property type="match status" value="8"/>
</dbReference>
<dbReference type="PROSITE" id="PS50110">
    <property type="entry name" value="RESPONSE_REGULATORY"/>
    <property type="match status" value="1"/>
</dbReference>
<dbReference type="InterPro" id="IPR011006">
    <property type="entry name" value="CheY-like_superfamily"/>
</dbReference>
<dbReference type="Proteomes" id="UP000291236">
    <property type="component" value="Chromosome"/>
</dbReference>
<dbReference type="KEGG" id="sbf:JCM31447_08790"/>
<organism evidence="4 5">
    <name type="scientific">Fluviispira sanaruensis</name>
    <dbReference type="NCBI Taxonomy" id="2493639"/>
    <lineage>
        <taxon>Bacteria</taxon>
        <taxon>Pseudomonadati</taxon>
        <taxon>Bdellovibrionota</taxon>
        <taxon>Oligoflexia</taxon>
        <taxon>Silvanigrellales</taxon>
        <taxon>Silvanigrellaceae</taxon>
        <taxon>Fluviispira</taxon>
    </lineage>
</organism>
<name>A0A4P2VJ01_FLUSA</name>
<evidence type="ECO:0000259" key="3">
    <source>
        <dbReference type="PROSITE" id="PS50110"/>
    </source>
</evidence>
<protein>
    <recommendedName>
        <fullName evidence="3">Response regulatory domain-containing protein</fullName>
    </recommendedName>
</protein>
<reference evidence="4 5" key="1">
    <citation type="submission" date="2018-12" db="EMBL/GenBank/DDBJ databases">
        <title>Rubrispira sanarue gen. nov., sp., nov., a member of the order Silvanigrellales, isolated from a brackish lake in Hamamatsu Japan.</title>
        <authorList>
            <person name="Maejima Y."/>
            <person name="Iino T."/>
            <person name="Muraguchi Y."/>
            <person name="Fukuda K."/>
            <person name="Nojiri H."/>
            <person name="Ohkuma M."/>
            <person name="Moriuchi R."/>
            <person name="Dohra H."/>
            <person name="Kimbara K."/>
            <person name="Shintani M."/>
        </authorList>
    </citation>
    <scope>NUCLEOTIDE SEQUENCE [LARGE SCALE GENOMIC DNA]</scope>
    <source>
        <strain evidence="4 5">RF1110005</strain>
    </source>
</reference>
<evidence type="ECO:0000256" key="2">
    <source>
        <dbReference type="PROSITE-ProRule" id="PRU00339"/>
    </source>
</evidence>
<dbReference type="SUPFAM" id="SSF81901">
    <property type="entry name" value="HCP-like"/>
    <property type="match status" value="1"/>
</dbReference>
<dbReference type="AlphaFoldDB" id="A0A4P2VJ01"/>
<keyword evidence="5" id="KW-1185">Reference proteome</keyword>
<feature type="repeat" description="TPR" evidence="2">
    <location>
        <begin position="399"/>
        <end position="432"/>
    </location>
</feature>
<accession>A0A4P2VJ01</accession>
<dbReference type="SMART" id="SM00448">
    <property type="entry name" value="REC"/>
    <property type="match status" value="1"/>
</dbReference>
<dbReference type="PROSITE" id="PS50005">
    <property type="entry name" value="TPR"/>
    <property type="match status" value="2"/>
</dbReference>
<dbReference type="Pfam" id="PF00072">
    <property type="entry name" value="Response_reg"/>
    <property type="match status" value="1"/>
</dbReference>
<dbReference type="InterPro" id="IPR001789">
    <property type="entry name" value="Sig_transdc_resp-reg_receiver"/>
</dbReference>
<dbReference type="CDD" id="cd00156">
    <property type="entry name" value="REC"/>
    <property type="match status" value="1"/>
</dbReference>
<feature type="domain" description="Response regulatory" evidence="3">
    <location>
        <begin position="1"/>
        <end position="115"/>
    </location>
</feature>
<dbReference type="Gene3D" id="1.25.40.10">
    <property type="entry name" value="Tetratricopeptide repeat domain"/>
    <property type="match status" value="3"/>
</dbReference>
<dbReference type="InterPro" id="IPR019734">
    <property type="entry name" value="TPR_rpt"/>
</dbReference>
<evidence type="ECO:0000256" key="1">
    <source>
        <dbReference type="PROSITE-ProRule" id="PRU00169"/>
    </source>
</evidence>
<keyword evidence="1" id="KW-0597">Phosphoprotein</keyword>
<dbReference type="Pfam" id="PF13181">
    <property type="entry name" value="TPR_8"/>
    <property type="match status" value="2"/>
</dbReference>